<keyword evidence="4" id="KW-1185">Reference proteome</keyword>
<name>A0AAJ0DFQ2_9PEZI</name>
<dbReference type="Pfam" id="PF14269">
    <property type="entry name" value="Arylsulfotran_2"/>
    <property type="match status" value="1"/>
</dbReference>
<dbReference type="InterPro" id="IPR053143">
    <property type="entry name" value="Arylsulfate_ST"/>
</dbReference>
<dbReference type="PANTHER" id="PTHR35340">
    <property type="entry name" value="PQQ ENZYME REPEAT PROTEIN-RELATED"/>
    <property type="match status" value="1"/>
</dbReference>
<dbReference type="InterPro" id="IPR039535">
    <property type="entry name" value="ASST-like"/>
</dbReference>
<organism evidence="3 4">
    <name type="scientific">Extremus antarcticus</name>
    <dbReference type="NCBI Taxonomy" id="702011"/>
    <lineage>
        <taxon>Eukaryota</taxon>
        <taxon>Fungi</taxon>
        <taxon>Dikarya</taxon>
        <taxon>Ascomycota</taxon>
        <taxon>Pezizomycotina</taxon>
        <taxon>Dothideomycetes</taxon>
        <taxon>Dothideomycetidae</taxon>
        <taxon>Mycosphaerellales</taxon>
        <taxon>Extremaceae</taxon>
        <taxon>Extremus</taxon>
    </lineage>
</organism>
<feature type="transmembrane region" description="Helical" evidence="1">
    <location>
        <begin position="587"/>
        <end position="608"/>
    </location>
</feature>
<reference evidence="3" key="1">
    <citation type="submission" date="2023-04" db="EMBL/GenBank/DDBJ databases">
        <title>Black Yeasts Isolated from many extreme environments.</title>
        <authorList>
            <person name="Coleine C."/>
            <person name="Stajich J.E."/>
            <person name="Selbmann L."/>
        </authorList>
    </citation>
    <scope>NUCLEOTIDE SEQUENCE</scope>
    <source>
        <strain evidence="3">CCFEE 5312</strain>
    </source>
</reference>
<evidence type="ECO:0000256" key="2">
    <source>
        <dbReference type="SAM" id="SignalP"/>
    </source>
</evidence>
<accession>A0AAJ0DFQ2</accession>
<dbReference type="PANTHER" id="PTHR35340:SF6">
    <property type="entry name" value="ASST-DOMAIN-CONTAINING PROTEIN"/>
    <property type="match status" value="1"/>
</dbReference>
<keyword evidence="1" id="KW-1133">Transmembrane helix</keyword>
<keyword evidence="2" id="KW-0732">Signal</keyword>
<sequence length="625" mass="70278">MYVNALGNVFVLYRVFAQLATVFASGPLPAPHGETYNRIMIESTAHYQVTTDTSRVVWPWRTYKTSMHNPPVLNISRFDGELAPGYVFISPVDNNKQDGTYDLSGTGFIMDQRGDLIFAADEDGMGFCNGWVAGMTDFRVQAYQARKYITYWDGCNTRGTHWGHRGGRVSFIDEEYNKFELNPDLGINTLEPATRGSVDVHEHQMTDHDTMVVTSYNNTQINLTWIGGPADAWVADGMFFELDVKTGKVLFEWRALDHISLEASRYGINSAGAGVTKRVPWDWLHINSVERVGDNYLISARHHFAIYMISGTDGSVLWKLDGLDGGSFGSMPVNFRWQHHARAHNVTKDGMTISLFNNMVNRVKNNNTQTNGLAFWLPLPLDPHNPPVLVRQLQMPDEMLFSGTQGSYQMDVGNGNGFMGYGKVPVVREFAPDGKLLWQARFGQDGAVMNYRGFKMTWHGTPKARDPVVLIENPRLHTPRVYVSWNGATEISGWAILAGNDKDSLEAIGVAQKKGFETVFELAHNKTLQCVQVGAIRDGEIIRMSNTACVGDKVTSKGDYLRLLEANERMKAELAELEHATWGFYKVFAEVAMGVVLVAVGVWVSIFLRDWRQRQQYQSVSKEEW</sequence>
<keyword evidence="1" id="KW-0812">Transmembrane</keyword>
<evidence type="ECO:0000313" key="3">
    <source>
        <dbReference type="EMBL" id="KAK3053111.1"/>
    </source>
</evidence>
<keyword evidence="1" id="KW-0472">Membrane</keyword>
<dbReference type="AlphaFoldDB" id="A0AAJ0DFQ2"/>
<protein>
    <recommendedName>
        <fullName evidence="5">ASST-domain-containing protein</fullName>
    </recommendedName>
</protein>
<evidence type="ECO:0000313" key="4">
    <source>
        <dbReference type="Proteomes" id="UP001271007"/>
    </source>
</evidence>
<comment type="caution">
    <text evidence="3">The sequence shown here is derived from an EMBL/GenBank/DDBJ whole genome shotgun (WGS) entry which is preliminary data.</text>
</comment>
<feature type="signal peptide" evidence="2">
    <location>
        <begin position="1"/>
        <end position="24"/>
    </location>
</feature>
<evidence type="ECO:0000256" key="1">
    <source>
        <dbReference type="SAM" id="Phobius"/>
    </source>
</evidence>
<evidence type="ECO:0008006" key="5">
    <source>
        <dbReference type="Google" id="ProtNLM"/>
    </source>
</evidence>
<dbReference type="EMBL" id="JAWDJX010000017">
    <property type="protein sequence ID" value="KAK3053111.1"/>
    <property type="molecule type" value="Genomic_DNA"/>
</dbReference>
<gene>
    <name evidence="3" type="ORF">LTR09_005737</name>
</gene>
<proteinExistence type="predicted"/>
<feature type="chain" id="PRO_5042560726" description="ASST-domain-containing protein" evidence="2">
    <location>
        <begin position="25"/>
        <end position="625"/>
    </location>
</feature>
<dbReference type="Proteomes" id="UP001271007">
    <property type="component" value="Unassembled WGS sequence"/>
</dbReference>